<evidence type="ECO:0000313" key="2">
    <source>
        <dbReference type="Proteomes" id="UP000468531"/>
    </source>
</evidence>
<reference evidence="1 2" key="1">
    <citation type="journal article" date="2020" name="Arch. Microbiol.">
        <title>Bradyrhizobium uaiense sp. nov., a new highly efficient cowpea symbiont.</title>
        <authorList>
            <person name="Cabral Michel D."/>
            <person name="Azarias Guimaraes A."/>
            <person name="Martins da Costa E."/>
            <person name="Soares de Carvalho T."/>
            <person name="Balsanelli E."/>
            <person name="Willems A."/>
            <person name="Maltempi de Souza E."/>
            <person name="de Souza Moreira F.M."/>
        </authorList>
    </citation>
    <scope>NUCLEOTIDE SEQUENCE [LARGE SCALE GENOMIC DNA]</scope>
    <source>
        <strain evidence="1 2">UFLA 03-164</strain>
    </source>
</reference>
<gene>
    <name evidence="1" type="ORF">FNJ47_31235</name>
</gene>
<proteinExistence type="predicted"/>
<sequence>MGQLRQRVVQRDTLEARLAERARELRNEAAALAPCAAKEALIKLARYAETSAHLSGRSSPGLMPN</sequence>
<dbReference type="Proteomes" id="UP000468531">
    <property type="component" value="Unassembled WGS sequence"/>
</dbReference>
<accession>A0A6P1BPN5</accession>
<organism evidence="1 2">
    <name type="scientific">Bradyrhizobium uaiense</name>
    <dbReference type="NCBI Taxonomy" id="2594946"/>
    <lineage>
        <taxon>Bacteria</taxon>
        <taxon>Pseudomonadati</taxon>
        <taxon>Pseudomonadota</taxon>
        <taxon>Alphaproteobacteria</taxon>
        <taxon>Hyphomicrobiales</taxon>
        <taxon>Nitrobacteraceae</taxon>
        <taxon>Bradyrhizobium</taxon>
    </lineage>
</organism>
<name>A0A6P1BPN5_9BRAD</name>
<evidence type="ECO:0000313" key="1">
    <source>
        <dbReference type="EMBL" id="NEV00170.1"/>
    </source>
</evidence>
<comment type="caution">
    <text evidence="1">The sequence shown here is derived from an EMBL/GenBank/DDBJ whole genome shotgun (WGS) entry which is preliminary data.</text>
</comment>
<dbReference type="AlphaFoldDB" id="A0A6P1BPN5"/>
<protein>
    <submittedName>
        <fullName evidence="1">Uncharacterized protein</fullName>
    </submittedName>
</protein>
<dbReference type="EMBL" id="VKHP01000164">
    <property type="protein sequence ID" value="NEV00170.1"/>
    <property type="molecule type" value="Genomic_DNA"/>
</dbReference>
<keyword evidence="2" id="KW-1185">Reference proteome</keyword>